<name>A0A2C9U192_MANES</name>
<proteinExistence type="predicted"/>
<organism evidence="1">
    <name type="scientific">Manihot esculenta</name>
    <name type="common">Cassava</name>
    <name type="synonym">Jatropha manihot</name>
    <dbReference type="NCBI Taxonomy" id="3983"/>
    <lineage>
        <taxon>Eukaryota</taxon>
        <taxon>Viridiplantae</taxon>
        <taxon>Streptophyta</taxon>
        <taxon>Embryophyta</taxon>
        <taxon>Tracheophyta</taxon>
        <taxon>Spermatophyta</taxon>
        <taxon>Magnoliopsida</taxon>
        <taxon>eudicotyledons</taxon>
        <taxon>Gunneridae</taxon>
        <taxon>Pentapetalae</taxon>
        <taxon>rosids</taxon>
        <taxon>fabids</taxon>
        <taxon>Malpighiales</taxon>
        <taxon>Euphorbiaceae</taxon>
        <taxon>Crotonoideae</taxon>
        <taxon>Manihoteae</taxon>
        <taxon>Manihot</taxon>
    </lineage>
</organism>
<reference evidence="1" key="1">
    <citation type="submission" date="2016-02" db="EMBL/GenBank/DDBJ databases">
        <title>WGS assembly of Manihot esculenta.</title>
        <authorList>
            <person name="Bredeson J.V."/>
            <person name="Prochnik S.E."/>
            <person name="Lyons J.B."/>
            <person name="Schmutz J."/>
            <person name="Grimwood J."/>
            <person name="Vrebalov J."/>
            <person name="Bart R.S."/>
            <person name="Amuge T."/>
            <person name="Ferguson M.E."/>
            <person name="Green R."/>
            <person name="Putnam N."/>
            <person name="Stites J."/>
            <person name="Rounsley S."/>
            <person name="Rokhsar D.S."/>
        </authorList>
    </citation>
    <scope>NUCLEOTIDE SEQUENCE [LARGE SCALE GENOMIC DNA]</scope>
    <source>
        <tissue evidence="1">Leaf</tissue>
    </source>
</reference>
<gene>
    <name evidence="1" type="ORF">MANES_18G039800</name>
</gene>
<sequence>MRFESRKADPLEYVGEKILLELLRSGFKGADKRETIIVEHSPSGSLEVQLAK</sequence>
<dbReference type="EMBL" id="CM004404">
    <property type="protein sequence ID" value="OAY22956.1"/>
    <property type="molecule type" value="Genomic_DNA"/>
</dbReference>
<accession>A0A2C9U192</accession>
<protein>
    <submittedName>
        <fullName evidence="1">Uncharacterized protein</fullName>
    </submittedName>
</protein>
<evidence type="ECO:0000313" key="1">
    <source>
        <dbReference type="EMBL" id="OAY22956.1"/>
    </source>
</evidence>
<dbReference type="AlphaFoldDB" id="A0A2C9U192"/>